<evidence type="ECO:0000313" key="2">
    <source>
        <dbReference type="Proteomes" id="UP000649955"/>
    </source>
</evidence>
<proteinExistence type="predicted"/>
<gene>
    <name evidence="1" type="ORF">GCM10017567_58190</name>
</gene>
<evidence type="ECO:0000313" key="1">
    <source>
        <dbReference type="EMBL" id="GHG30628.1"/>
    </source>
</evidence>
<keyword evidence="2" id="KW-1185">Reference proteome</keyword>
<accession>A0ABQ3KJ53</accession>
<sequence>MQDLSRSHCATGTRARTPPLGWIPEICRKITKPVSERQKWERSQNNAQGPVTGKPCCVLNFSENTRFPP</sequence>
<dbReference type="EMBL" id="BNAW01000031">
    <property type="protein sequence ID" value="GHG30628.1"/>
    <property type="molecule type" value="Genomic_DNA"/>
</dbReference>
<reference evidence="2" key="1">
    <citation type="journal article" date="2019" name="Int. J. Syst. Evol. Microbiol.">
        <title>The Global Catalogue of Microorganisms (GCM) 10K type strain sequencing project: providing services to taxonomists for standard genome sequencing and annotation.</title>
        <authorList>
            <consortium name="The Broad Institute Genomics Platform"/>
            <consortium name="The Broad Institute Genome Sequencing Center for Infectious Disease"/>
            <person name="Wu L."/>
            <person name="Ma J."/>
        </authorList>
    </citation>
    <scope>NUCLEOTIDE SEQUENCE [LARGE SCALE GENOMIC DNA]</scope>
    <source>
        <strain evidence="2">CGMCC 4.7680</strain>
    </source>
</reference>
<organism evidence="1 2">
    <name type="scientific">Amycolatopsis bullii</name>
    <dbReference type="NCBI Taxonomy" id="941987"/>
    <lineage>
        <taxon>Bacteria</taxon>
        <taxon>Bacillati</taxon>
        <taxon>Actinomycetota</taxon>
        <taxon>Actinomycetes</taxon>
        <taxon>Pseudonocardiales</taxon>
        <taxon>Pseudonocardiaceae</taxon>
        <taxon>Amycolatopsis</taxon>
    </lineage>
</organism>
<name>A0ABQ3KJ53_9PSEU</name>
<protein>
    <submittedName>
        <fullName evidence="1">Uncharacterized protein</fullName>
    </submittedName>
</protein>
<dbReference type="Proteomes" id="UP000649955">
    <property type="component" value="Unassembled WGS sequence"/>
</dbReference>
<comment type="caution">
    <text evidence="1">The sequence shown here is derived from an EMBL/GenBank/DDBJ whole genome shotgun (WGS) entry which is preliminary data.</text>
</comment>